<dbReference type="Pfam" id="PF04146">
    <property type="entry name" value="YTH"/>
    <property type="match status" value="2"/>
</dbReference>
<protein>
    <recommendedName>
        <fullName evidence="2">YTH domain-containing protein</fullName>
    </recommendedName>
</protein>
<reference evidence="3" key="1">
    <citation type="submission" date="2024-06" db="EMBL/GenBank/DDBJ databases">
        <authorList>
            <person name="Liu X."/>
            <person name="Lenzi L."/>
            <person name="Haldenby T S."/>
            <person name="Uol C."/>
        </authorList>
    </citation>
    <scope>NUCLEOTIDE SEQUENCE</scope>
</reference>
<dbReference type="InterPro" id="IPR007275">
    <property type="entry name" value="YTH_domain"/>
</dbReference>
<feature type="compositionally biased region" description="Polar residues" evidence="1">
    <location>
        <begin position="1"/>
        <end position="15"/>
    </location>
</feature>
<feature type="compositionally biased region" description="Polar residues" evidence="1">
    <location>
        <begin position="321"/>
        <end position="354"/>
    </location>
</feature>
<evidence type="ECO:0000313" key="3">
    <source>
        <dbReference type="EMBL" id="CAL5129375.1"/>
    </source>
</evidence>
<accession>A0AAV2SYS8</accession>
<feature type="domain" description="YTH" evidence="2">
    <location>
        <begin position="639"/>
        <end position="814"/>
    </location>
</feature>
<dbReference type="AlphaFoldDB" id="A0AAV2SYS8"/>
<gene>
    <name evidence="3" type="ORF">CDAUBV1_LOCUS303</name>
</gene>
<feature type="compositionally biased region" description="Polar residues" evidence="1">
    <location>
        <begin position="58"/>
        <end position="67"/>
    </location>
</feature>
<dbReference type="GO" id="GO:0003723">
    <property type="term" value="F:RNA binding"/>
    <property type="evidence" value="ECO:0007669"/>
    <property type="project" value="InterPro"/>
</dbReference>
<dbReference type="CDD" id="cd21134">
    <property type="entry name" value="YTH"/>
    <property type="match status" value="1"/>
</dbReference>
<evidence type="ECO:0000259" key="2">
    <source>
        <dbReference type="PROSITE" id="PS50882"/>
    </source>
</evidence>
<proteinExistence type="predicted"/>
<organism evidence="3 4">
    <name type="scientific">Calicophoron daubneyi</name>
    <name type="common">Rumen fluke</name>
    <name type="synonym">Paramphistomum daubneyi</name>
    <dbReference type="NCBI Taxonomy" id="300641"/>
    <lineage>
        <taxon>Eukaryota</taxon>
        <taxon>Metazoa</taxon>
        <taxon>Spiralia</taxon>
        <taxon>Lophotrochozoa</taxon>
        <taxon>Platyhelminthes</taxon>
        <taxon>Trematoda</taxon>
        <taxon>Digenea</taxon>
        <taxon>Plagiorchiida</taxon>
        <taxon>Pronocephalata</taxon>
        <taxon>Paramphistomoidea</taxon>
        <taxon>Paramphistomidae</taxon>
        <taxon>Calicophoron</taxon>
    </lineage>
</organism>
<feature type="compositionally biased region" description="Low complexity" evidence="1">
    <location>
        <begin position="68"/>
        <end position="88"/>
    </location>
</feature>
<dbReference type="PROSITE" id="PS50882">
    <property type="entry name" value="YTH"/>
    <property type="match status" value="1"/>
</dbReference>
<dbReference type="PANTHER" id="PTHR12357">
    <property type="entry name" value="YTH YT521-B HOMOLOGY DOMAIN-CONTAINING"/>
    <property type="match status" value="1"/>
</dbReference>
<feature type="region of interest" description="Disordered" evidence="1">
    <location>
        <begin position="1"/>
        <end position="31"/>
    </location>
</feature>
<evidence type="ECO:0000313" key="4">
    <source>
        <dbReference type="Proteomes" id="UP001497525"/>
    </source>
</evidence>
<dbReference type="PANTHER" id="PTHR12357:SF89">
    <property type="entry name" value="YTH DOMAIN-CONTAINING FAMILY PROTEIN"/>
    <property type="match status" value="1"/>
</dbReference>
<feature type="compositionally biased region" description="Low complexity" evidence="1">
    <location>
        <begin position="702"/>
        <end position="718"/>
    </location>
</feature>
<dbReference type="EMBL" id="CAXLJL010000001">
    <property type="protein sequence ID" value="CAL5129375.1"/>
    <property type="molecule type" value="Genomic_DNA"/>
</dbReference>
<name>A0AAV2SYS8_CALDB</name>
<feature type="region of interest" description="Disordered" evidence="1">
    <location>
        <begin position="686"/>
        <end position="718"/>
    </location>
</feature>
<feature type="compositionally biased region" description="Basic residues" evidence="1">
    <location>
        <begin position="20"/>
        <end position="31"/>
    </location>
</feature>
<feature type="region of interest" description="Disordered" evidence="1">
    <location>
        <begin position="321"/>
        <end position="355"/>
    </location>
</feature>
<evidence type="ECO:0000256" key="1">
    <source>
        <dbReference type="SAM" id="MobiDB-lite"/>
    </source>
</evidence>
<dbReference type="Gene3D" id="3.10.590.10">
    <property type="entry name" value="ph1033 like domains"/>
    <property type="match status" value="1"/>
</dbReference>
<feature type="region of interest" description="Disordered" evidence="1">
    <location>
        <begin position="58"/>
        <end position="88"/>
    </location>
</feature>
<comment type="caution">
    <text evidence="3">The sequence shown here is derived from an EMBL/GenBank/DDBJ whole genome shotgun (WGS) entry which is preliminary data.</text>
</comment>
<feature type="compositionally biased region" description="Polar residues" evidence="1">
    <location>
        <begin position="686"/>
        <end position="701"/>
    </location>
</feature>
<dbReference type="Proteomes" id="UP001497525">
    <property type="component" value="Unassembled WGS sequence"/>
</dbReference>
<sequence length="829" mass="87679">MPSSYTNGVYTSTPNGIGKQHSRASGPHRFKNNHTIKQQHQLNNKGVRGTKLHQTTLTPNAQNQSDGLQSSASRQPSSNQSSTNSLPTFSAAQTDVGSIQSAGCNSVSTGTTFISQSDTRTNLIGQISPNNLMVYPDSALPATAASNPMTKPDSALSHSLTAGMMAAASNVRDTSSLSGYAAATAQYPTGYIPSLQCSTVPSNCSSCYPLMLDSAGFPVVSGAPQPQPIVQQRPLLLSRPLIAGIGPNAATAGSPAPGAVQPGQCYVWLNQDLEAAQKQLYQTQMALSQLSLNPAALATVNQSSGLSSECSAGIPYGQPNQNSYVSEAPVSSLQTHSQLVTPSSNQDSTSTSANAYPGTAQLVASSVGGACPANMQPCTMGGSGNSASHLNASMTNNALANPLGYQNSQLGPVGLCVECGPPENSQVWSNAAAYPTANGMWVPPSYAGYAPSYYQAFPLPVGPVSPPSLVGYDETTNPMHPNAASMDRCFSSSALSSSEKNAANVSLQDYYASSVAKLAAMQKSYPLQLMNSSMYVNQPTGPTTIAQPLNYSAFNNSGWQALLSTLAASKNASSLVQNPLSATAAYNLDRSSMSGGRRRLSSQFTARSTICKGFDEAELATLSLNVNPSKFDESLLVRTRYFVIKSDCEYNVHQSIRHGVWCSTRAGNQCLEDAYQSVTNCDHNPCSQETASSTASNGTPDSTQVKKSSTTNSSSLSPTSRGHILLFFSVRSSGYLSGVAEMTGPVNPQKRCSIWLDARFRGEIPVRWLYVKNVPNHLLKHISIESYDNRPVTVLRDTSEILPASKGEELLRIVHEFGLPRSVSLAQPY</sequence>
<dbReference type="InterPro" id="IPR045168">
    <property type="entry name" value="YTH_prot"/>
</dbReference>